<dbReference type="Pfam" id="PF12833">
    <property type="entry name" value="HTH_18"/>
    <property type="match status" value="1"/>
</dbReference>
<proteinExistence type="predicted"/>
<organism evidence="5 6">
    <name type="scientific">Flammeovirga kamogawensis</name>
    <dbReference type="NCBI Taxonomy" id="373891"/>
    <lineage>
        <taxon>Bacteria</taxon>
        <taxon>Pseudomonadati</taxon>
        <taxon>Bacteroidota</taxon>
        <taxon>Cytophagia</taxon>
        <taxon>Cytophagales</taxon>
        <taxon>Flammeovirgaceae</taxon>
        <taxon>Flammeovirga</taxon>
    </lineage>
</organism>
<evidence type="ECO:0000256" key="2">
    <source>
        <dbReference type="ARBA" id="ARBA00023125"/>
    </source>
</evidence>
<dbReference type="Pfam" id="PF02311">
    <property type="entry name" value="AraC_binding"/>
    <property type="match status" value="1"/>
</dbReference>
<dbReference type="InterPro" id="IPR009057">
    <property type="entry name" value="Homeodomain-like_sf"/>
</dbReference>
<name>A0ABX8GV18_9BACT</name>
<dbReference type="InterPro" id="IPR018060">
    <property type="entry name" value="HTH_AraC"/>
</dbReference>
<evidence type="ECO:0000259" key="4">
    <source>
        <dbReference type="PROSITE" id="PS01124"/>
    </source>
</evidence>
<evidence type="ECO:0000256" key="1">
    <source>
        <dbReference type="ARBA" id="ARBA00023015"/>
    </source>
</evidence>
<dbReference type="Gene3D" id="1.10.10.60">
    <property type="entry name" value="Homeodomain-like"/>
    <property type="match status" value="1"/>
</dbReference>
<dbReference type="SUPFAM" id="SSF51215">
    <property type="entry name" value="Regulatory protein AraC"/>
    <property type="match status" value="1"/>
</dbReference>
<dbReference type="InterPro" id="IPR037923">
    <property type="entry name" value="HTH-like"/>
</dbReference>
<dbReference type="PANTHER" id="PTHR43280">
    <property type="entry name" value="ARAC-FAMILY TRANSCRIPTIONAL REGULATOR"/>
    <property type="match status" value="1"/>
</dbReference>
<keyword evidence="3" id="KW-0804">Transcription</keyword>
<dbReference type="SMART" id="SM00342">
    <property type="entry name" value="HTH_ARAC"/>
    <property type="match status" value="1"/>
</dbReference>
<keyword evidence="1" id="KW-0805">Transcription regulation</keyword>
<dbReference type="Proteomes" id="UP000682802">
    <property type="component" value="Chromosome 1"/>
</dbReference>
<dbReference type="PROSITE" id="PS01124">
    <property type="entry name" value="HTH_ARAC_FAMILY_2"/>
    <property type="match status" value="1"/>
</dbReference>
<dbReference type="Gene3D" id="2.60.120.10">
    <property type="entry name" value="Jelly Rolls"/>
    <property type="match status" value="1"/>
</dbReference>
<accession>A0ABX8GV18</accession>
<dbReference type="PANTHER" id="PTHR43280:SF32">
    <property type="entry name" value="TRANSCRIPTIONAL REGULATORY PROTEIN"/>
    <property type="match status" value="1"/>
</dbReference>
<dbReference type="InterPro" id="IPR003313">
    <property type="entry name" value="AraC-bd"/>
</dbReference>
<gene>
    <name evidence="5" type="ORF">KM029_18390</name>
</gene>
<dbReference type="EMBL" id="CP076128">
    <property type="protein sequence ID" value="QWG07248.1"/>
    <property type="molecule type" value="Genomic_DNA"/>
</dbReference>
<dbReference type="SUPFAM" id="SSF46689">
    <property type="entry name" value="Homeodomain-like"/>
    <property type="match status" value="1"/>
</dbReference>
<reference evidence="5 6" key="1">
    <citation type="submission" date="2021-05" db="EMBL/GenBank/DDBJ databases">
        <title>Comparative genomic studies on the polysaccharide-degrading batcterial strains of the Flammeovirga genus.</title>
        <authorList>
            <person name="Zewei F."/>
            <person name="Zheng Z."/>
            <person name="Yu L."/>
            <person name="Ruyue G."/>
            <person name="Yanhong M."/>
            <person name="Yuanyuan C."/>
            <person name="Jingyan G."/>
            <person name="Wenjun H."/>
        </authorList>
    </citation>
    <scope>NUCLEOTIDE SEQUENCE [LARGE SCALE GENOMIC DNA]</scope>
    <source>
        <strain evidence="5 6">YS10</strain>
    </source>
</reference>
<sequence>MSDNHIYIEFDQKKTIASDFDIISLESILRDSEPHKIHRINFYAILVITDGEGIHTIDFKNYAYSKGEILTLKKGQVHQFHKSNAKGYILLLTEEYMANLFNNDSSVNSSELLNENLFMQHNLLGITEFDSFIQLVQQLKVELETTISQETNKIILHFLQILFLKIKQIRHTSIVPEIETQYIPKFIEFQELVEEFHPTSRSVKYFADKLKVTSKQLNLITHNICNETAKKVIDEITLLCIKRLLINQELSVKDVAVKTGFLEANNFFKFFKKNAIQTPYNFKNLYK</sequence>
<feature type="domain" description="HTH araC/xylS-type" evidence="4">
    <location>
        <begin position="187"/>
        <end position="285"/>
    </location>
</feature>
<keyword evidence="6" id="KW-1185">Reference proteome</keyword>
<evidence type="ECO:0000256" key="3">
    <source>
        <dbReference type="ARBA" id="ARBA00023163"/>
    </source>
</evidence>
<dbReference type="InterPro" id="IPR014710">
    <property type="entry name" value="RmlC-like_jellyroll"/>
</dbReference>
<keyword evidence="2" id="KW-0238">DNA-binding</keyword>
<protein>
    <submittedName>
        <fullName evidence="5">AraC family transcriptional regulator</fullName>
    </submittedName>
</protein>
<dbReference type="RefSeq" id="WP_144074647.1">
    <property type="nucleotide sequence ID" value="NZ_CP076128.1"/>
</dbReference>
<evidence type="ECO:0000313" key="5">
    <source>
        <dbReference type="EMBL" id="QWG07248.1"/>
    </source>
</evidence>
<evidence type="ECO:0000313" key="6">
    <source>
        <dbReference type="Proteomes" id="UP000682802"/>
    </source>
</evidence>